<feature type="non-terminal residue" evidence="1">
    <location>
        <position position="1"/>
    </location>
</feature>
<sequence length="85" mass="9869">PSEMLSELMHFGKSLFITFPLKEQARKDMVEQYPGMKDTNYNPPDTMPDAVRTINAVQSKHDRSLKCLQYLTSGTVRRFMSQKTR</sequence>
<organism evidence="1 2">
    <name type="scientific">Rhizopus microsporus</name>
    <dbReference type="NCBI Taxonomy" id="58291"/>
    <lineage>
        <taxon>Eukaryota</taxon>
        <taxon>Fungi</taxon>
        <taxon>Fungi incertae sedis</taxon>
        <taxon>Mucoromycota</taxon>
        <taxon>Mucoromycotina</taxon>
        <taxon>Mucoromycetes</taxon>
        <taxon>Mucorales</taxon>
        <taxon>Mucorineae</taxon>
        <taxon>Rhizopodaceae</taxon>
        <taxon>Rhizopus</taxon>
    </lineage>
</organism>
<dbReference type="EMBL" id="KV921390">
    <property type="protein sequence ID" value="ORE16306.1"/>
    <property type="molecule type" value="Genomic_DNA"/>
</dbReference>
<reference evidence="1 2" key="1">
    <citation type="journal article" date="2016" name="Proc. Natl. Acad. Sci. U.S.A.">
        <title>Lipid metabolic changes in an early divergent fungus govern the establishment of a mutualistic symbiosis with endobacteria.</title>
        <authorList>
            <person name="Lastovetsky O.A."/>
            <person name="Gaspar M.L."/>
            <person name="Mondo S.J."/>
            <person name="LaButti K.M."/>
            <person name="Sandor L."/>
            <person name="Grigoriev I.V."/>
            <person name="Henry S.A."/>
            <person name="Pawlowska T.E."/>
        </authorList>
    </citation>
    <scope>NUCLEOTIDE SEQUENCE [LARGE SCALE GENOMIC DNA]</scope>
    <source>
        <strain evidence="1 2">ATCC 11559</strain>
    </source>
</reference>
<name>A0A1X0RWB5_RHIZD</name>
<proteinExistence type="predicted"/>
<accession>A0A1X0RWB5</accession>
<dbReference type="AlphaFoldDB" id="A0A1X0RWB5"/>
<gene>
    <name evidence="1" type="ORF">BCV71DRAFT_183669</name>
</gene>
<evidence type="ECO:0000313" key="1">
    <source>
        <dbReference type="EMBL" id="ORE16306.1"/>
    </source>
</evidence>
<evidence type="ECO:0000313" key="2">
    <source>
        <dbReference type="Proteomes" id="UP000242381"/>
    </source>
</evidence>
<dbReference type="Proteomes" id="UP000242381">
    <property type="component" value="Unassembled WGS sequence"/>
</dbReference>
<protein>
    <submittedName>
        <fullName evidence="1">Uncharacterized protein</fullName>
    </submittedName>
</protein>